<dbReference type="InterPro" id="IPR009506">
    <property type="entry name" value="YjiS-like"/>
</dbReference>
<name>A0ABM6S268_9GAMM</name>
<dbReference type="Proteomes" id="UP000237673">
    <property type="component" value="Chromosome"/>
</dbReference>
<dbReference type="Pfam" id="PF06568">
    <property type="entry name" value="YjiS-like"/>
    <property type="match status" value="1"/>
</dbReference>
<evidence type="ECO:0000313" key="2">
    <source>
        <dbReference type="EMBL" id="AUY25690.1"/>
    </source>
</evidence>
<proteinExistence type="predicted"/>
<evidence type="ECO:0000313" key="3">
    <source>
        <dbReference type="Proteomes" id="UP000237673"/>
    </source>
</evidence>
<organism evidence="2 3">
    <name type="scientific">Mixta calida</name>
    <dbReference type="NCBI Taxonomy" id="665913"/>
    <lineage>
        <taxon>Bacteria</taxon>
        <taxon>Pseudomonadati</taxon>
        <taxon>Pseudomonadota</taxon>
        <taxon>Gammaproteobacteria</taxon>
        <taxon>Enterobacterales</taxon>
        <taxon>Erwiniaceae</taxon>
        <taxon>Mixta</taxon>
    </lineage>
</organism>
<protein>
    <submittedName>
        <fullName evidence="2">DUF1127 domain-containing protein</fullName>
    </submittedName>
</protein>
<dbReference type="GeneID" id="84632071"/>
<reference evidence="2 3" key="1">
    <citation type="submission" date="2018-01" db="EMBL/GenBank/DDBJ databases">
        <title>Complete and assembled Genome of Pantoea calida DSM22759T.</title>
        <authorList>
            <person name="Stevens M.J.A."/>
            <person name="Zurfluh K."/>
            <person name="Stephan R."/>
        </authorList>
    </citation>
    <scope>NUCLEOTIDE SEQUENCE [LARGE SCALE GENOMIC DNA]</scope>
    <source>
        <strain evidence="2 3">DSM 22759</strain>
    </source>
</reference>
<sequence>MEYEANRSGKPISLALLLAPARAIKQWIKRQRTRRILARMSDERLKDIGLTRDEVRRFR</sequence>
<dbReference type="EMBL" id="CP026378">
    <property type="protein sequence ID" value="AUY25690.1"/>
    <property type="molecule type" value="Genomic_DNA"/>
</dbReference>
<evidence type="ECO:0000259" key="1">
    <source>
        <dbReference type="Pfam" id="PF06568"/>
    </source>
</evidence>
<accession>A0ABM6S268</accession>
<gene>
    <name evidence="2" type="ORF">C2E16_12740</name>
</gene>
<feature type="domain" description="YjiS-like" evidence="1">
    <location>
        <begin position="21"/>
        <end position="56"/>
    </location>
</feature>
<keyword evidence="3" id="KW-1185">Reference proteome</keyword>
<dbReference type="RefSeq" id="WP_084971398.1">
    <property type="nucleotide sequence ID" value="NZ_CAXOMJ010000035.1"/>
</dbReference>